<dbReference type="Pfam" id="PF07859">
    <property type="entry name" value="Abhydrolase_3"/>
    <property type="match status" value="1"/>
</dbReference>
<name>A0ABN3MIN5_9ACTN</name>
<evidence type="ECO:0000313" key="6">
    <source>
        <dbReference type="EMBL" id="GAA2502717.1"/>
    </source>
</evidence>
<organism evidence="6 7">
    <name type="scientific">Streptomyces graminearus</name>
    <dbReference type="NCBI Taxonomy" id="284030"/>
    <lineage>
        <taxon>Bacteria</taxon>
        <taxon>Bacillati</taxon>
        <taxon>Actinomycetota</taxon>
        <taxon>Actinomycetes</taxon>
        <taxon>Kitasatosporales</taxon>
        <taxon>Streptomycetaceae</taxon>
        <taxon>Streptomyces</taxon>
    </lineage>
</organism>
<sequence>MSKEQRARIDARLRQPRPEGPRTIEEMRAGFEALMSGMTVPDGIRTTRTALGDRPALRVAPVDRARSGTILYFHGGGWVSGSPEASLAVTGHLVTRTGRTAYSLDYRLAPEHPFPAAIEDTLGAYRALLDGGADPSAVVFAGDSAGGGLAVTTCLAARDAGLPLPAAVLAFSPGLDATRTGESVDTKEGADPFFTRASVEHTGRLYLAGADPRQPLLSPAVCADLSGLPPMLLQVGTNEILLDDSTRLAARARAAGVDVILDVTAGVPHVFQAFADELDEADEALDRAALFLDQRLRTATAAAAAAAAATA</sequence>
<keyword evidence="7" id="KW-1185">Reference proteome</keyword>
<gene>
    <name evidence="6" type="ORF">GCM10010422_60380</name>
</gene>
<evidence type="ECO:0000259" key="5">
    <source>
        <dbReference type="Pfam" id="PF07859"/>
    </source>
</evidence>
<evidence type="ECO:0000256" key="4">
    <source>
        <dbReference type="SAM" id="MobiDB-lite"/>
    </source>
</evidence>
<dbReference type="PANTHER" id="PTHR48081:SF30">
    <property type="entry name" value="ACETYL-HYDROLASE LIPR-RELATED"/>
    <property type="match status" value="1"/>
</dbReference>
<accession>A0ABN3MIN5</accession>
<dbReference type="EMBL" id="BAAATL010000032">
    <property type="protein sequence ID" value="GAA2502717.1"/>
    <property type="molecule type" value="Genomic_DNA"/>
</dbReference>
<evidence type="ECO:0000256" key="2">
    <source>
        <dbReference type="ARBA" id="ARBA00022801"/>
    </source>
</evidence>
<dbReference type="InterPro" id="IPR013094">
    <property type="entry name" value="AB_hydrolase_3"/>
</dbReference>
<reference evidence="6 7" key="1">
    <citation type="journal article" date="2019" name="Int. J. Syst. Evol. Microbiol.">
        <title>The Global Catalogue of Microorganisms (GCM) 10K type strain sequencing project: providing services to taxonomists for standard genome sequencing and annotation.</title>
        <authorList>
            <consortium name="The Broad Institute Genomics Platform"/>
            <consortium name="The Broad Institute Genome Sequencing Center for Infectious Disease"/>
            <person name="Wu L."/>
            <person name="Ma J."/>
        </authorList>
    </citation>
    <scope>NUCLEOTIDE SEQUENCE [LARGE SCALE GENOMIC DNA]</scope>
    <source>
        <strain evidence="6 7">JCM 6923</strain>
    </source>
</reference>
<dbReference type="PROSITE" id="PS01174">
    <property type="entry name" value="LIPASE_GDXG_SER"/>
    <property type="match status" value="1"/>
</dbReference>
<dbReference type="InterPro" id="IPR050300">
    <property type="entry name" value="GDXG_lipolytic_enzyme"/>
</dbReference>
<dbReference type="InterPro" id="IPR033140">
    <property type="entry name" value="Lipase_GDXG_put_SER_AS"/>
</dbReference>
<evidence type="ECO:0000313" key="7">
    <source>
        <dbReference type="Proteomes" id="UP001501721"/>
    </source>
</evidence>
<feature type="domain" description="Alpha/beta hydrolase fold-3" evidence="5">
    <location>
        <begin position="70"/>
        <end position="272"/>
    </location>
</feature>
<comment type="similarity">
    <text evidence="1">Belongs to the 'GDXG' lipolytic enzyme family.</text>
</comment>
<proteinExistence type="inferred from homology"/>
<dbReference type="GO" id="GO:0016787">
    <property type="term" value="F:hydrolase activity"/>
    <property type="evidence" value="ECO:0007669"/>
    <property type="project" value="UniProtKB-KW"/>
</dbReference>
<dbReference type="RefSeq" id="WP_346076980.1">
    <property type="nucleotide sequence ID" value="NZ_BAAATL010000032.1"/>
</dbReference>
<dbReference type="Proteomes" id="UP001501721">
    <property type="component" value="Unassembled WGS sequence"/>
</dbReference>
<protein>
    <submittedName>
        <fullName evidence="6">Alpha/beta hydrolase</fullName>
    </submittedName>
</protein>
<dbReference type="PANTHER" id="PTHR48081">
    <property type="entry name" value="AB HYDROLASE SUPERFAMILY PROTEIN C4A8.06C"/>
    <property type="match status" value="1"/>
</dbReference>
<comment type="caution">
    <text evidence="6">The sequence shown here is derived from an EMBL/GenBank/DDBJ whole genome shotgun (WGS) entry which is preliminary data.</text>
</comment>
<dbReference type="InterPro" id="IPR029058">
    <property type="entry name" value="AB_hydrolase_fold"/>
</dbReference>
<evidence type="ECO:0000256" key="1">
    <source>
        <dbReference type="ARBA" id="ARBA00010515"/>
    </source>
</evidence>
<evidence type="ECO:0000256" key="3">
    <source>
        <dbReference type="PROSITE-ProRule" id="PRU10038"/>
    </source>
</evidence>
<dbReference type="SUPFAM" id="SSF53474">
    <property type="entry name" value="alpha/beta-Hydrolases"/>
    <property type="match status" value="1"/>
</dbReference>
<keyword evidence="2 6" id="KW-0378">Hydrolase</keyword>
<feature type="region of interest" description="Disordered" evidence="4">
    <location>
        <begin position="1"/>
        <end position="23"/>
    </location>
</feature>
<feature type="active site" evidence="3">
    <location>
        <position position="144"/>
    </location>
</feature>
<dbReference type="Gene3D" id="3.40.50.1820">
    <property type="entry name" value="alpha/beta hydrolase"/>
    <property type="match status" value="1"/>
</dbReference>